<dbReference type="SUPFAM" id="SSF88713">
    <property type="entry name" value="Glycoside hydrolase/deacetylase"/>
    <property type="match status" value="1"/>
</dbReference>
<reference evidence="7 8" key="1">
    <citation type="submission" date="2017-03" db="EMBL/GenBank/DDBJ databases">
        <authorList>
            <person name="Safronova V.I."/>
            <person name="Sazanova A.L."/>
            <person name="Chirak E.R."/>
        </authorList>
    </citation>
    <scope>NUCLEOTIDE SEQUENCE [LARGE SCALE GENOMIC DNA]</scope>
    <source>
        <strain evidence="7 8">Opo-243</strain>
    </source>
</reference>
<evidence type="ECO:0000256" key="1">
    <source>
        <dbReference type="ARBA" id="ARBA00003236"/>
    </source>
</evidence>
<comment type="caution">
    <text evidence="7">The sequence shown here is derived from an EMBL/GenBank/DDBJ whole genome shotgun (WGS) entry which is preliminary data.</text>
</comment>
<accession>A0A4Q1VAY7</accession>
<feature type="region of interest" description="Disordered" evidence="5">
    <location>
        <begin position="1"/>
        <end position="25"/>
    </location>
</feature>
<evidence type="ECO:0000259" key="6">
    <source>
        <dbReference type="PROSITE" id="PS51677"/>
    </source>
</evidence>
<dbReference type="RefSeq" id="WP_129270840.1">
    <property type="nucleotide sequence ID" value="NZ_MZXW01000016.1"/>
</dbReference>
<dbReference type="InterPro" id="IPR011330">
    <property type="entry name" value="Glyco_hydro/deAcase_b/a-brl"/>
</dbReference>
<comment type="similarity">
    <text evidence="2">Belongs to the polysaccharide deacetylase family.</text>
</comment>
<dbReference type="AlphaFoldDB" id="A0A4Q1VAY7"/>
<proteinExistence type="inferred from homology"/>
<evidence type="ECO:0000313" key="7">
    <source>
        <dbReference type="EMBL" id="RXT48948.1"/>
    </source>
</evidence>
<gene>
    <name evidence="7" type="ORF">B5V03_13755</name>
</gene>
<evidence type="ECO:0000256" key="4">
    <source>
        <dbReference type="ARBA" id="ARBA00032976"/>
    </source>
</evidence>
<keyword evidence="8" id="KW-1185">Reference proteome</keyword>
<dbReference type="EMBL" id="MZXW01000016">
    <property type="protein sequence ID" value="RXT48948.1"/>
    <property type="molecule type" value="Genomic_DNA"/>
</dbReference>
<dbReference type="PROSITE" id="PS51677">
    <property type="entry name" value="NODB"/>
    <property type="match status" value="1"/>
</dbReference>
<dbReference type="GO" id="GO:0016810">
    <property type="term" value="F:hydrolase activity, acting on carbon-nitrogen (but not peptide) bonds"/>
    <property type="evidence" value="ECO:0007669"/>
    <property type="project" value="InterPro"/>
</dbReference>
<evidence type="ECO:0000256" key="3">
    <source>
        <dbReference type="ARBA" id="ARBA00020071"/>
    </source>
</evidence>
<protein>
    <recommendedName>
        <fullName evidence="3">Chitooligosaccharide deacetylase</fullName>
    </recommendedName>
    <alternativeName>
        <fullName evidence="4">Nodulation protein B</fullName>
    </alternativeName>
</protein>
<dbReference type="Pfam" id="PF01522">
    <property type="entry name" value="Polysacc_deac_1"/>
    <property type="match status" value="1"/>
</dbReference>
<organism evidence="7 8">
    <name type="scientific">Bradyrhizobium betae</name>
    <dbReference type="NCBI Taxonomy" id="244734"/>
    <lineage>
        <taxon>Bacteria</taxon>
        <taxon>Pseudomonadati</taxon>
        <taxon>Pseudomonadota</taxon>
        <taxon>Alphaproteobacteria</taxon>
        <taxon>Hyphomicrobiales</taxon>
        <taxon>Nitrobacteraceae</taxon>
        <taxon>Bradyrhizobium</taxon>
    </lineage>
</organism>
<feature type="compositionally biased region" description="Low complexity" evidence="5">
    <location>
        <begin position="15"/>
        <end position="25"/>
    </location>
</feature>
<evidence type="ECO:0000256" key="5">
    <source>
        <dbReference type="SAM" id="MobiDB-lite"/>
    </source>
</evidence>
<evidence type="ECO:0000256" key="2">
    <source>
        <dbReference type="ARBA" id="ARBA00010973"/>
    </source>
</evidence>
<dbReference type="Proteomes" id="UP000290819">
    <property type="component" value="Unassembled WGS sequence"/>
</dbReference>
<dbReference type="PANTHER" id="PTHR43123:SF1">
    <property type="entry name" value="POLYSACCHARIDE DEACETYLASE-RELATED"/>
    <property type="match status" value="1"/>
</dbReference>
<dbReference type="GO" id="GO:0005975">
    <property type="term" value="P:carbohydrate metabolic process"/>
    <property type="evidence" value="ECO:0007669"/>
    <property type="project" value="InterPro"/>
</dbReference>
<dbReference type="InterPro" id="IPR002509">
    <property type="entry name" value="NODB_dom"/>
</dbReference>
<sequence>MSEAKHPLSQRDFAGYRGNPPNPRWPNGARVAVSLVVNFEEGSEFSINDGDANNEAIYEVVHQLKGPDSCIDGHFEYGTRAAWWRIMDLFDAHGVKVTVSSCGRAVERSPELARDAIARGHEVSAHGWRWQSHADMDEASEREVIAKTVAAIERVTGQRPVGWHTRSATSPNTRRLLVEDGGFLYDSDAYNDDLPYYHEVSGKQHLVLPYAFDTNDMQYYNAGRFSGQDFADYVIDAFEWLTRESDTSPKMMSIGLHLRMIGRPGRIGALDRILAHIAGNSAAWIAPRAAIARHWKEVVPAEK</sequence>
<name>A0A4Q1VAY7_9BRAD</name>
<dbReference type="OrthoDB" id="9787041at2"/>
<comment type="function">
    <text evidence="1">Is involved in generating a small heat-stable compound (Nod), an acylated oligomer of N-acetylglucosamine, that stimulates mitosis in various plant protoplasts.</text>
</comment>
<evidence type="ECO:0000313" key="8">
    <source>
        <dbReference type="Proteomes" id="UP000290819"/>
    </source>
</evidence>
<dbReference type="PANTHER" id="PTHR43123">
    <property type="entry name" value="POLYSACCHARIDE DEACETYLASE-RELATED"/>
    <property type="match status" value="1"/>
</dbReference>
<dbReference type="Gene3D" id="3.20.20.370">
    <property type="entry name" value="Glycoside hydrolase/deacetylase"/>
    <property type="match status" value="1"/>
</dbReference>
<feature type="domain" description="NodB homology" evidence="6">
    <location>
        <begin position="69"/>
        <end position="286"/>
    </location>
</feature>